<reference evidence="2" key="1">
    <citation type="submission" date="2019-08" db="EMBL/GenBank/DDBJ databases">
        <authorList>
            <person name="Kucharzyk K."/>
            <person name="Murdoch R.W."/>
            <person name="Higgins S."/>
            <person name="Loffler F."/>
        </authorList>
    </citation>
    <scope>NUCLEOTIDE SEQUENCE</scope>
</reference>
<name>A0A645HIV9_9ZZZZ</name>
<keyword evidence="1" id="KW-1133">Transmembrane helix</keyword>
<evidence type="ECO:0000313" key="2">
    <source>
        <dbReference type="EMBL" id="MPN38945.1"/>
    </source>
</evidence>
<gene>
    <name evidence="2" type="ORF">SDC9_186470</name>
</gene>
<dbReference type="EMBL" id="VSSQ01094474">
    <property type="protein sequence ID" value="MPN38945.1"/>
    <property type="molecule type" value="Genomic_DNA"/>
</dbReference>
<dbReference type="AlphaFoldDB" id="A0A645HIV9"/>
<sequence>MSHSYLFTYKAGDEAKIGVAVFSRNLLLERYKVVDIQLYTQSAFEALFADKEAGYSYDIDDYKEAYTVYVKKTADGYALASTPGTFVGTKYLLIYIVVPIVAAVLGFVTTKRGIENKSKDQSED</sequence>
<proteinExistence type="predicted"/>
<evidence type="ECO:0000256" key="1">
    <source>
        <dbReference type="SAM" id="Phobius"/>
    </source>
</evidence>
<organism evidence="2">
    <name type="scientific">bioreactor metagenome</name>
    <dbReference type="NCBI Taxonomy" id="1076179"/>
    <lineage>
        <taxon>unclassified sequences</taxon>
        <taxon>metagenomes</taxon>
        <taxon>ecological metagenomes</taxon>
    </lineage>
</organism>
<keyword evidence="1" id="KW-0812">Transmembrane</keyword>
<feature type="transmembrane region" description="Helical" evidence="1">
    <location>
        <begin position="91"/>
        <end position="109"/>
    </location>
</feature>
<protein>
    <submittedName>
        <fullName evidence="2">Uncharacterized protein</fullName>
    </submittedName>
</protein>
<keyword evidence="1" id="KW-0472">Membrane</keyword>
<comment type="caution">
    <text evidence="2">The sequence shown here is derived from an EMBL/GenBank/DDBJ whole genome shotgun (WGS) entry which is preliminary data.</text>
</comment>
<accession>A0A645HIV9</accession>